<dbReference type="EMBL" id="JACLZK010000002">
    <property type="protein sequence ID" value="MBC2883044.1"/>
    <property type="molecule type" value="Genomic_DNA"/>
</dbReference>
<gene>
    <name evidence="3" type="ORF">H7R39_07230</name>
</gene>
<accession>A0A842JDB3</accession>
<keyword evidence="4" id="KW-1185">Reference proteome</keyword>
<feature type="signal peptide" evidence="2">
    <location>
        <begin position="1"/>
        <end position="20"/>
    </location>
</feature>
<dbReference type="Proteomes" id="UP000552683">
    <property type="component" value="Unassembled WGS sequence"/>
</dbReference>
<proteinExistence type="predicted"/>
<evidence type="ECO:0000313" key="4">
    <source>
        <dbReference type="Proteomes" id="UP000552683"/>
    </source>
</evidence>
<dbReference type="RefSeq" id="WP_185898619.1">
    <property type="nucleotide sequence ID" value="NZ_JACLZK010000002.1"/>
</dbReference>
<feature type="region of interest" description="Disordered" evidence="1">
    <location>
        <begin position="1289"/>
        <end position="1322"/>
    </location>
</feature>
<name>A0A842JDB3_9BACT</name>
<evidence type="ECO:0000313" key="3">
    <source>
        <dbReference type="EMBL" id="MBC2883044.1"/>
    </source>
</evidence>
<feature type="chain" id="PRO_5032975913" evidence="2">
    <location>
        <begin position="21"/>
        <end position="1322"/>
    </location>
</feature>
<reference evidence="3 4" key="1">
    <citation type="submission" date="2020-08" db="EMBL/GenBank/DDBJ databases">
        <title>Complete genome and description of Campylobacter massiliensis Marseille-Q3452 sp. nov.</title>
        <authorList>
            <person name="Antezack A."/>
        </authorList>
    </citation>
    <scope>NUCLEOTIDE SEQUENCE [LARGE SCALE GENOMIC DNA]</scope>
    <source>
        <strain evidence="3 4">Marseille-Q3452</strain>
    </source>
</reference>
<comment type="caution">
    <text evidence="3">The sequence shown here is derived from an EMBL/GenBank/DDBJ whole genome shotgun (WGS) entry which is preliminary data.</text>
</comment>
<evidence type="ECO:0000256" key="2">
    <source>
        <dbReference type="SAM" id="SignalP"/>
    </source>
</evidence>
<sequence>MKNIKFALIALVALFVPAFAEQRDPIQYHIDLDEKQPDLRVTHPIQWVYYDGNRNKGTYIDIKEDVMAKRPILDKDGKEIKRIYGDMDIIGATISKPTNGGYDYNPITKLWSGTLTYILPENDDPAHFSYNSAKSTFDFSKKPTELERNNIDGSKVIFARLYWAGGISSWYGAKAQDVNGLRKDYFSEIRGFNTIKFLTPDGKQHSINAKPQDVFWYGSYSWVNTSAKGGMYFMYQASADVTDIVKKSLTKDQRTFIAGNIKSSTSAPGWIETYRNGNWSGRYDNRPNLAPHYGGWALIIVYDFGENESKNIKPKSINIYDGLKVLDPNSSCPNLVSKRTLLHFTDFYTPPSGPVNSTLAVLTFGAKKETGSEDIQVWRDNKYESVTSNGNMSGQQLNSTITKFGTNINSGRTYNNQMDLDIFDISGKIGNAETEAWVNIIAKSEWKLDKDKEDAGYKLSSKNCESWKYGVPPARIYAERANVGLVAFSTELYSPKVCYEETLFTKNQAGVFEEVSTDSKSHTQVNKDSILRTQVAIKNLGNESAEKLTVTASLDPKSSEYEPQTTHMVLSAKSDATFTVGALNPDNTNFQKSSKNLLTFAVGKDAGRIGESNQGGTIDLTNQAFIQYDSKLKQTDDFNATIYRASFTNSALNLSFEGKIERCQEKQYYLKVIDVPNINNFRAVNKNFTGDVKDSKNLYTQIANRNFDIKIVHFGEETTPGVVKPAKTNMDTKVKVDIRTSCEATGTSVYSKEVEFKKGKDGTAIVDLKGVLIEQAYSNLYVQLSFTDPITKAVKANCASDTFTVRPKEFKIYNTSTNSEITNRVLVGGKSYPAFGAWAMNDKNNKAEGYTTDFTGDNLDTKYIRFTPEIPATCTSVTSLPVTSLAAKFTDGAAKLQRYQEGATVIADKKDFAYYEVGKAKLVIFDNQWTITSHDQKNGDCIVNSHKNTETNGKVGCNIRSEFDFEFNPQDIHVENLRITGFNGGAMTYMSNEIAMSARATFDVKARLGDADHTVARMYTKGCYAKDAQFEIDIDTGIADLNDKDNIKTPNQSDAKSKILFFRDSTNTLVTKKTTTNDNSGVYNVSKDAFTNGEVKADVKFNFARKVTEPLDPFTVNSNIFTFKNVKEQSGSTTVANTYVKPLLADETTTQFYYGIVYAPYYEGPKVGFDADVYFGIYCKNCKKDTYTLAKGTSLPSISDWYLNGSHVDSSYGSVSEYKPKSATVSLTSKDISNGIQTLTLSDTQAETTEIEMVASKWLIYNKTDDLATSNKFSVTFFDRPKWGGRALNQKGEKITNPGKVLDTNEGDLNGYSEKPSKRSDW</sequence>
<evidence type="ECO:0000256" key="1">
    <source>
        <dbReference type="SAM" id="MobiDB-lite"/>
    </source>
</evidence>
<protein>
    <submittedName>
        <fullName evidence="3">Uncharacterized protein</fullName>
    </submittedName>
</protein>
<organism evidence="3 4">
    <name type="scientific">Campylobacter massiliensis</name>
    <dbReference type="NCBI Taxonomy" id="2762557"/>
    <lineage>
        <taxon>Bacteria</taxon>
        <taxon>Pseudomonadati</taxon>
        <taxon>Campylobacterota</taxon>
        <taxon>Epsilonproteobacteria</taxon>
        <taxon>Campylobacterales</taxon>
        <taxon>Campylobacteraceae</taxon>
        <taxon>Campylobacter</taxon>
    </lineage>
</organism>
<keyword evidence="2" id="KW-0732">Signal</keyword>